<dbReference type="Pfam" id="PF00586">
    <property type="entry name" value="AIRS"/>
    <property type="match status" value="1"/>
</dbReference>
<evidence type="ECO:0000313" key="6">
    <source>
        <dbReference type="Proteomes" id="UP000321764"/>
    </source>
</evidence>
<dbReference type="AlphaFoldDB" id="A0A5C8Z4P5"/>
<dbReference type="InterPro" id="IPR036921">
    <property type="entry name" value="PurM-like_N_sf"/>
</dbReference>
<evidence type="ECO:0000256" key="2">
    <source>
        <dbReference type="HAMAP-Rule" id="MF_02128"/>
    </source>
</evidence>
<evidence type="ECO:0000256" key="1">
    <source>
        <dbReference type="ARBA" id="ARBA00022977"/>
    </source>
</evidence>
<dbReference type="GO" id="GO:0009030">
    <property type="term" value="F:thiamine-phosphate kinase activity"/>
    <property type="evidence" value="ECO:0007669"/>
    <property type="project" value="UniProtKB-UniRule"/>
</dbReference>
<feature type="binding site" evidence="2">
    <location>
        <position position="81"/>
    </location>
    <ligand>
        <name>Mg(2+)</name>
        <dbReference type="ChEBI" id="CHEBI:18420"/>
        <label>4</label>
    </ligand>
</feature>
<feature type="binding site" evidence="2">
    <location>
        <position position="280"/>
    </location>
    <ligand>
        <name>substrate</name>
    </ligand>
</feature>
<keyword evidence="2" id="KW-0479">Metal-binding</keyword>
<comment type="catalytic activity">
    <reaction evidence="2">
        <text>thiamine phosphate + ATP = thiamine diphosphate + ADP</text>
        <dbReference type="Rhea" id="RHEA:15913"/>
        <dbReference type="ChEBI" id="CHEBI:30616"/>
        <dbReference type="ChEBI" id="CHEBI:37575"/>
        <dbReference type="ChEBI" id="CHEBI:58937"/>
        <dbReference type="ChEBI" id="CHEBI:456216"/>
        <dbReference type="EC" id="2.7.4.16"/>
    </reaction>
</comment>
<keyword evidence="2 5" id="KW-0808">Transferase</keyword>
<keyword evidence="2" id="KW-0067">ATP-binding</keyword>
<dbReference type="HAMAP" id="MF_02128">
    <property type="entry name" value="TMP_kinase"/>
    <property type="match status" value="1"/>
</dbReference>
<keyword evidence="1 2" id="KW-0784">Thiamine biosynthesis</keyword>
<feature type="binding site" evidence="2">
    <location>
        <position position="336"/>
    </location>
    <ligand>
        <name>substrate</name>
    </ligand>
</feature>
<feature type="domain" description="PurM-like C-terminal" evidence="4">
    <location>
        <begin position="221"/>
        <end position="319"/>
    </location>
</feature>
<feature type="binding site" evidence="2">
    <location>
        <position position="152"/>
    </location>
    <ligand>
        <name>ATP</name>
        <dbReference type="ChEBI" id="CHEBI:30616"/>
    </ligand>
</feature>
<feature type="binding site" evidence="2">
    <location>
        <position position="38"/>
    </location>
    <ligand>
        <name>Mg(2+)</name>
        <dbReference type="ChEBI" id="CHEBI:18420"/>
        <label>4</label>
    </ligand>
</feature>
<dbReference type="InterPro" id="IPR016188">
    <property type="entry name" value="PurM-like_N"/>
</dbReference>
<comment type="caution">
    <text evidence="2">Lacks conserved residue(s) required for the propagation of feature annotation.</text>
</comment>
<keyword evidence="2 5" id="KW-0418">Kinase</keyword>
<comment type="similarity">
    <text evidence="2">Belongs to the thiamine-monophosphate kinase family.</text>
</comment>
<feature type="binding site" evidence="2">
    <location>
        <position position="60"/>
    </location>
    <ligand>
        <name>substrate</name>
    </ligand>
</feature>
<comment type="miscellaneous">
    <text evidence="2">Reaction mechanism of ThiL seems to utilize a direct, inline transfer of the gamma-phosphate of ATP to TMP rather than a phosphorylated enzyme intermediate.</text>
</comment>
<dbReference type="CDD" id="cd02194">
    <property type="entry name" value="ThiL"/>
    <property type="match status" value="1"/>
</dbReference>
<comment type="pathway">
    <text evidence="2">Cofactor biosynthesis; thiamine diphosphate biosynthesis; thiamine diphosphate from thiamine phosphate: step 1/1.</text>
</comment>
<dbReference type="Proteomes" id="UP000321764">
    <property type="component" value="Unassembled WGS sequence"/>
</dbReference>
<dbReference type="GO" id="GO:0005524">
    <property type="term" value="F:ATP binding"/>
    <property type="evidence" value="ECO:0007669"/>
    <property type="project" value="UniProtKB-UniRule"/>
</dbReference>
<dbReference type="GO" id="GO:0009228">
    <property type="term" value="P:thiamine biosynthetic process"/>
    <property type="evidence" value="ECO:0007669"/>
    <property type="project" value="UniProtKB-KW"/>
</dbReference>
<evidence type="ECO:0000259" key="4">
    <source>
        <dbReference type="Pfam" id="PF02769"/>
    </source>
</evidence>
<dbReference type="PIRSF" id="PIRSF005303">
    <property type="entry name" value="Thiam_monoph_kin"/>
    <property type="match status" value="1"/>
</dbReference>
<dbReference type="GO" id="GO:0009229">
    <property type="term" value="P:thiamine diphosphate biosynthetic process"/>
    <property type="evidence" value="ECO:0007669"/>
    <property type="project" value="UniProtKB-UniRule"/>
</dbReference>
<dbReference type="InterPro" id="IPR036676">
    <property type="entry name" value="PurM-like_C_sf"/>
</dbReference>
<dbReference type="SUPFAM" id="SSF56042">
    <property type="entry name" value="PurM C-terminal domain-like"/>
    <property type="match status" value="1"/>
</dbReference>
<dbReference type="PANTHER" id="PTHR30270:SF0">
    <property type="entry name" value="THIAMINE-MONOPHOSPHATE KINASE"/>
    <property type="match status" value="1"/>
</dbReference>
<comment type="function">
    <text evidence="2">Catalyzes the ATP-dependent phosphorylation of thiamine-monophosphate (TMP) to form thiamine-pyrophosphate (TPP), the active form of vitamin B1.</text>
</comment>
<feature type="binding site" evidence="2">
    <location>
        <position position="81"/>
    </location>
    <ligand>
        <name>Mg(2+)</name>
        <dbReference type="ChEBI" id="CHEBI:18420"/>
        <label>2</label>
    </ligand>
</feature>
<evidence type="ECO:0000313" key="5">
    <source>
        <dbReference type="EMBL" id="TXR51886.1"/>
    </source>
</evidence>
<comment type="caution">
    <text evidence="5">The sequence shown here is derived from an EMBL/GenBank/DDBJ whole genome shotgun (WGS) entry which is preliminary data.</text>
</comment>
<feature type="binding site" evidence="2">
    <location>
        <position position="129"/>
    </location>
    <ligand>
        <name>Mg(2+)</name>
        <dbReference type="ChEBI" id="CHEBI:18420"/>
        <label>1</label>
    </ligand>
</feature>
<feature type="binding site" evidence="2">
    <location>
        <position position="234"/>
    </location>
    <ligand>
        <name>Mg(2+)</name>
        <dbReference type="ChEBI" id="CHEBI:18420"/>
        <label>5</label>
    </ligand>
</feature>
<accession>A0A5C8Z4P5</accession>
<feature type="binding site" evidence="2">
    <location>
        <position position="81"/>
    </location>
    <ligand>
        <name>Mg(2+)</name>
        <dbReference type="ChEBI" id="CHEBI:18420"/>
        <label>3</label>
    </ligand>
</feature>
<feature type="binding site" evidence="2">
    <location>
        <position position="53"/>
    </location>
    <ligand>
        <name>Mg(2+)</name>
        <dbReference type="ChEBI" id="CHEBI:18420"/>
        <label>2</label>
    </ligand>
</feature>
<dbReference type="EC" id="2.7.4.16" evidence="2"/>
<feature type="binding site" evidence="2">
    <location>
        <position position="51"/>
    </location>
    <ligand>
        <name>Mg(2+)</name>
        <dbReference type="ChEBI" id="CHEBI:18420"/>
        <label>4</label>
    </ligand>
</feature>
<dbReference type="NCBIfam" id="TIGR01379">
    <property type="entry name" value="thiL"/>
    <property type="match status" value="1"/>
</dbReference>
<name>A0A5C8Z4P5_9GAMM</name>
<protein>
    <recommendedName>
        <fullName evidence="2">Thiamine-monophosphate kinase</fullName>
        <shortName evidence="2">TMP kinase</shortName>
        <shortName evidence="2">Thiamine-phosphate kinase</shortName>
        <ecNumber evidence="2">2.7.4.16</ecNumber>
    </recommendedName>
</protein>
<keyword evidence="2" id="KW-0460">Magnesium</keyword>
<feature type="binding site" evidence="2">
    <location>
        <begin position="128"/>
        <end position="129"/>
    </location>
    <ligand>
        <name>ATP</name>
        <dbReference type="ChEBI" id="CHEBI:30616"/>
    </ligand>
</feature>
<reference evidence="5 6" key="1">
    <citation type="submission" date="2019-07" db="EMBL/GenBank/DDBJ databases">
        <title>Reinekea sp. strain SSH23 genome sequencing and assembly.</title>
        <authorList>
            <person name="Kim I."/>
        </authorList>
    </citation>
    <scope>NUCLEOTIDE SEQUENCE [LARGE SCALE GENOMIC DNA]</scope>
    <source>
        <strain evidence="5 6">SSH23</strain>
    </source>
</reference>
<dbReference type="GO" id="GO:0000287">
    <property type="term" value="F:magnesium ion binding"/>
    <property type="evidence" value="ECO:0007669"/>
    <property type="project" value="UniProtKB-UniRule"/>
</dbReference>
<dbReference type="InterPro" id="IPR006283">
    <property type="entry name" value="ThiL-like"/>
</dbReference>
<feature type="binding site" evidence="2">
    <location>
        <position position="231"/>
    </location>
    <ligand>
        <name>Mg(2+)</name>
        <dbReference type="ChEBI" id="CHEBI:18420"/>
        <label>3</label>
    </ligand>
</feature>
<dbReference type="Gene3D" id="3.30.1330.10">
    <property type="entry name" value="PurM-like, N-terminal domain"/>
    <property type="match status" value="1"/>
</dbReference>
<gene>
    <name evidence="2 5" type="primary">thiL</name>
    <name evidence="5" type="ORF">FME95_10685</name>
</gene>
<dbReference type="Gene3D" id="3.90.650.10">
    <property type="entry name" value="PurM-like C-terminal domain"/>
    <property type="match status" value="1"/>
</dbReference>
<feature type="binding site" evidence="2">
    <location>
        <position position="38"/>
    </location>
    <ligand>
        <name>Mg(2+)</name>
        <dbReference type="ChEBI" id="CHEBI:18420"/>
        <label>3</label>
    </ligand>
</feature>
<feature type="binding site" evidence="2">
    <location>
        <position position="53"/>
    </location>
    <ligand>
        <name>Mg(2+)</name>
        <dbReference type="ChEBI" id="CHEBI:18420"/>
        <label>1</label>
    </ligand>
</feature>
<dbReference type="UniPathway" id="UPA00060">
    <property type="reaction ID" value="UER00142"/>
</dbReference>
<keyword evidence="2" id="KW-0547">Nucleotide-binding</keyword>
<feature type="binding site" evidence="2">
    <location>
        <position position="233"/>
    </location>
    <ligand>
        <name>ATP</name>
        <dbReference type="ChEBI" id="CHEBI:30616"/>
    </ligand>
</feature>
<evidence type="ECO:0000259" key="3">
    <source>
        <dbReference type="Pfam" id="PF00586"/>
    </source>
</evidence>
<dbReference type="Pfam" id="PF02769">
    <property type="entry name" value="AIRS_C"/>
    <property type="match status" value="1"/>
</dbReference>
<dbReference type="OrthoDB" id="9802811at2"/>
<sequence>MRLQCNLLERMREFDLIKTHFTDWSTNCSNLKLGIGDDCLVWQGDQPLVISTDTAVQGVHFPEQARPDQVASRAFLSALSDLAAMGASADFFTLALSLPADLTDHWLSEFAKQLRVLAQQYQIVLAGGDTTRSKLITVTISVHGCVAKPLLRSGAIAGDDIWVTGRLGGAAAALPTILASYDETSGDANLGTQAVSAKTSIPSQWLNAYWQPDIPMLFAKQASSLLNSAIDISDGLMGDAGHLARASQVDLEFDIHALPLAEQLQPNVPQHLALALAGGDDYQLCFTATKAARQSITLLAESINQPVSLVGRVVRGNGDVRWYDGTHQIKPALQGYQHF</sequence>
<proteinExistence type="inferred from homology"/>
<feature type="domain" description="PurM-like N-terminal" evidence="3">
    <location>
        <begin position="36"/>
        <end position="145"/>
    </location>
</feature>
<organism evidence="5 6">
    <name type="scientific">Reinekea thalattae</name>
    <dbReference type="NCBI Taxonomy" id="2593301"/>
    <lineage>
        <taxon>Bacteria</taxon>
        <taxon>Pseudomonadati</taxon>
        <taxon>Pseudomonadota</taxon>
        <taxon>Gammaproteobacteria</taxon>
        <taxon>Oceanospirillales</taxon>
        <taxon>Saccharospirillaceae</taxon>
        <taxon>Reinekea</taxon>
    </lineage>
</organism>
<feature type="binding site" evidence="2">
    <location>
        <position position="52"/>
    </location>
    <ligand>
        <name>Mg(2+)</name>
        <dbReference type="ChEBI" id="CHEBI:18420"/>
        <label>1</label>
    </ligand>
</feature>
<dbReference type="InterPro" id="IPR010918">
    <property type="entry name" value="PurM-like_C_dom"/>
</dbReference>
<dbReference type="EMBL" id="VKAD01000002">
    <property type="protein sequence ID" value="TXR51886.1"/>
    <property type="molecule type" value="Genomic_DNA"/>
</dbReference>
<dbReference type="PANTHER" id="PTHR30270">
    <property type="entry name" value="THIAMINE-MONOPHOSPHATE KINASE"/>
    <property type="match status" value="1"/>
</dbReference>
<dbReference type="SUPFAM" id="SSF55326">
    <property type="entry name" value="PurM N-terminal domain-like"/>
    <property type="match status" value="1"/>
</dbReference>
<keyword evidence="6" id="KW-1185">Reference proteome</keyword>